<proteinExistence type="predicted"/>
<dbReference type="OrthoDB" id="2227646at2759"/>
<evidence type="ECO:0000313" key="2">
    <source>
        <dbReference type="Proteomes" id="UP000014254"/>
    </source>
</evidence>
<dbReference type="AlphaFoldDB" id="S2K1J1"/>
<dbReference type="Proteomes" id="UP000014254">
    <property type="component" value="Unassembled WGS sequence"/>
</dbReference>
<organism evidence="1 2">
    <name type="scientific">Mucor circinelloides f. circinelloides (strain 1006PhL)</name>
    <name type="common">Mucormycosis agent</name>
    <name type="synonym">Calyptromyces circinelloides</name>
    <dbReference type="NCBI Taxonomy" id="1220926"/>
    <lineage>
        <taxon>Eukaryota</taxon>
        <taxon>Fungi</taxon>
        <taxon>Fungi incertae sedis</taxon>
        <taxon>Mucoromycota</taxon>
        <taxon>Mucoromycotina</taxon>
        <taxon>Mucoromycetes</taxon>
        <taxon>Mucorales</taxon>
        <taxon>Mucorineae</taxon>
        <taxon>Mucoraceae</taxon>
        <taxon>Mucor</taxon>
    </lineage>
</organism>
<dbReference type="VEuPathDB" id="FungiDB:HMPREF1544_07195"/>
<keyword evidence="2" id="KW-1185">Reference proteome</keyword>
<protein>
    <submittedName>
        <fullName evidence="1">Uncharacterized protein</fullName>
    </submittedName>
</protein>
<dbReference type="EMBL" id="KE123998">
    <property type="protein sequence ID" value="EPB86035.1"/>
    <property type="molecule type" value="Genomic_DNA"/>
</dbReference>
<evidence type="ECO:0000313" key="1">
    <source>
        <dbReference type="EMBL" id="EPB86035.1"/>
    </source>
</evidence>
<dbReference type="InParanoid" id="S2K1J1"/>
<name>S2K1J1_MUCC1</name>
<reference evidence="2" key="1">
    <citation type="submission" date="2013-05" db="EMBL/GenBank/DDBJ databases">
        <title>The Genome sequence of Mucor circinelloides f. circinelloides 1006PhL.</title>
        <authorList>
            <consortium name="The Broad Institute Genomics Platform"/>
            <person name="Cuomo C."/>
            <person name="Earl A."/>
            <person name="Findley K."/>
            <person name="Lee S.C."/>
            <person name="Walker B."/>
            <person name="Young S."/>
            <person name="Zeng Q."/>
            <person name="Gargeya S."/>
            <person name="Fitzgerald M."/>
            <person name="Haas B."/>
            <person name="Abouelleil A."/>
            <person name="Allen A.W."/>
            <person name="Alvarado L."/>
            <person name="Arachchi H.M."/>
            <person name="Berlin A.M."/>
            <person name="Chapman S.B."/>
            <person name="Gainer-Dewar J."/>
            <person name="Goldberg J."/>
            <person name="Griggs A."/>
            <person name="Gujja S."/>
            <person name="Hansen M."/>
            <person name="Howarth C."/>
            <person name="Imamovic A."/>
            <person name="Ireland A."/>
            <person name="Larimer J."/>
            <person name="McCowan C."/>
            <person name="Murphy C."/>
            <person name="Pearson M."/>
            <person name="Poon T.W."/>
            <person name="Priest M."/>
            <person name="Roberts A."/>
            <person name="Saif S."/>
            <person name="Shea T."/>
            <person name="Sisk P."/>
            <person name="Sykes S."/>
            <person name="Wortman J."/>
            <person name="Nusbaum C."/>
            <person name="Birren B."/>
        </authorList>
    </citation>
    <scope>NUCLEOTIDE SEQUENCE [LARGE SCALE GENOMIC DNA]</scope>
    <source>
        <strain evidence="2">1006PhL</strain>
    </source>
</reference>
<sequence>MRAFQQLSSMDHIYLEPNFYKLIALEHILFLKPGSYTADMIDIFGEDNLNKLYKHLVKKYFPHRSSEHETVINNITSLFEEALFDYQELESNIEQLLAKEVQPLNKMAIRCVLDLLSSLPQYKENDLANELDLKIRFLNPVLKYFFNDVRKKFKLRWPESNPAERKVYKKEIQRPDLLVTTIPQATYRQNIAYGEVKFSLYQNRSRSLILDMYRLVHFSKLTIDVDKINCPIAIQVVGSKVSVYMNVVIAKKFYVMLFLYDFDLPLCLNEIKSMLPSLKKLISLHYALASCNSKENQVDETMINMSKGTPLFERRVESKVCKDDDMEAIQLC</sequence>
<accession>S2K1J1</accession>
<gene>
    <name evidence="1" type="ORF">HMPREF1544_07195</name>
</gene>
<dbReference type="OMA" id="HETVINN"/>
<dbReference type="STRING" id="1220926.S2K1J1"/>